<reference evidence="13 14" key="1">
    <citation type="journal article" date="2013" name="BMC Genomics">
        <title>The miniature genome of a carnivorous plant Genlisea aurea contains a low number of genes and short non-coding sequences.</title>
        <authorList>
            <person name="Leushkin E.V."/>
            <person name="Sutormin R.A."/>
            <person name="Nabieva E.R."/>
            <person name="Penin A.A."/>
            <person name="Kondrashov A.S."/>
            <person name="Logacheva M.D."/>
        </authorList>
    </citation>
    <scope>NUCLEOTIDE SEQUENCE [LARGE SCALE GENOMIC DNA]</scope>
</reference>
<protein>
    <recommendedName>
        <fullName evidence="15">Cytochrome P450</fullName>
    </recommendedName>
</protein>
<keyword evidence="6" id="KW-1133">Transmembrane helix</keyword>
<evidence type="ECO:0000256" key="3">
    <source>
        <dbReference type="ARBA" id="ARBA00022617"/>
    </source>
</evidence>
<evidence type="ECO:0000256" key="9">
    <source>
        <dbReference type="ARBA" id="ARBA00023033"/>
    </source>
</evidence>
<keyword evidence="3 11" id="KW-0349">Heme</keyword>
<organism evidence="13 14">
    <name type="scientific">Genlisea aurea</name>
    <dbReference type="NCBI Taxonomy" id="192259"/>
    <lineage>
        <taxon>Eukaryota</taxon>
        <taxon>Viridiplantae</taxon>
        <taxon>Streptophyta</taxon>
        <taxon>Embryophyta</taxon>
        <taxon>Tracheophyta</taxon>
        <taxon>Spermatophyta</taxon>
        <taxon>Magnoliopsida</taxon>
        <taxon>eudicotyledons</taxon>
        <taxon>Gunneridae</taxon>
        <taxon>Pentapetalae</taxon>
        <taxon>asterids</taxon>
        <taxon>lamiids</taxon>
        <taxon>Lamiales</taxon>
        <taxon>Lentibulariaceae</taxon>
        <taxon>Genlisea</taxon>
    </lineage>
</organism>
<dbReference type="InterPro" id="IPR017972">
    <property type="entry name" value="Cyt_P450_CS"/>
</dbReference>
<evidence type="ECO:0000256" key="11">
    <source>
        <dbReference type="PIRSR" id="PIRSR602401-1"/>
    </source>
</evidence>
<dbReference type="GO" id="GO:0016020">
    <property type="term" value="C:membrane"/>
    <property type="evidence" value="ECO:0007669"/>
    <property type="project" value="UniProtKB-SubCell"/>
</dbReference>
<dbReference type="Gene3D" id="1.10.630.10">
    <property type="entry name" value="Cytochrome P450"/>
    <property type="match status" value="1"/>
</dbReference>
<evidence type="ECO:0000256" key="4">
    <source>
        <dbReference type="ARBA" id="ARBA00022692"/>
    </source>
</evidence>
<dbReference type="InterPro" id="IPR036396">
    <property type="entry name" value="Cyt_P450_sf"/>
</dbReference>
<proteinExistence type="inferred from homology"/>
<dbReference type="GO" id="GO:0016705">
    <property type="term" value="F:oxidoreductase activity, acting on paired donors, with incorporation or reduction of molecular oxygen"/>
    <property type="evidence" value="ECO:0007669"/>
    <property type="project" value="InterPro"/>
</dbReference>
<evidence type="ECO:0000256" key="8">
    <source>
        <dbReference type="ARBA" id="ARBA00023004"/>
    </source>
</evidence>
<dbReference type="InterPro" id="IPR002401">
    <property type="entry name" value="Cyt_P450_E_grp-I"/>
</dbReference>
<keyword evidence="8 11" id="KW-0408">Iron</keyword>
<keyword evidence="7 12" id="KW-0560">Oxidoreductase</keyword>
<keyword evidence="4" id="KW-0812">Transmembrane</keyword>
<feature type="non-terminal residue" evidence="13">
    <location>
        <position position="1"/>
    </location>
</feature>
<evidence type="ECO:0000256" key="7">
    <source>
        <dbReference type="ARBA" id="ARBA00023002"/>
    </source>
</evidence>
<evidence type="ECO:0000256" key="12">
    <source>
        <dbReference type="RuleBase" id="RU000461"/>
    </source>
</evidence>
<comment type="cofactor">
    <cofactor evidence="11">
        <name>heme</name>
        <dbReference type="ChEBI" id="CHEBI:30413"/>
    </cofactor>
</comment>
<dbReference type="Proteomes" id="UP000015453">
    <property type="component" value="Unassembled WGS sequence"/>
</dbReference>
<evidence type="ECO:0008006" key="15">
    <source>
        <dbReference type="Google" id="ProtNLM"/>
    </source>
</evidence>
<evidence type="ECO:0000256" key="6">
    <source>
        <dbReference type="ARBA" id="ARBA00022989"/>
    </source>
</evidence>
<feature type="non-terminal residue" evidence="13">
    <location>
        <position position="438"/>
    </location>
</feature>
<dbReference type="InterPro" id="IPR001128">
    <property type="entry name" value="Cyt_P450"/>
</dbReference>
<dbReference type="PANTHER" id="PTHR47950">
    <property type="entry name" value="CYTOCHROME P450, FAMILY 76, SUBFAMILY C, POLYPEPTIDE 5-RELATED"/>
    <property type="match status" value="1"/>
</dbReference>
<comment type="caution">
    <text evidence="13">The sequence shown here is derived from an EMBL/GenBank/DDBJ whole genome shotgun (WGS) entry which is preliminary data.</text>
</comment>
<dbReference type="GO" id="GO:0005506">
    <property type="term" value="F:iron ion binding"/>
    <property type="evidence" value="ECO:0007669"/>
    <property type="project" value="InterPro"/>
</dbReference>
<sequence>RKKLPPGPAGLPILGSLLTIGSRPYESLSKLAKIYGPLMTVNFGMVKIVVVSSAEMAEEIFLKHDEAFSGRPSPEAVTAEEDYELSMVWSSGQSPLWKKLRKICNTELFTAQRLASSQSVRDETVRNMIEQVHESMQRGEAVQLGKLIFGTMLSILSKTLFSGDMFEEAAELKELINDLIELVGKPNRFRLVLDDITAKRVESRRGGGSKNGDFLDVLLDYSEEHGSGELSSQNISVLLMDLFLGGTHTTTTLTEWTMAELLRNPRALTELKSRLRLKIPSGEPVLDGDIPQVPYAVAVVKEALRLHPVAPLLVPHRTEQRVVVDGYTIPKHTQVFINAWDILRDPNHWEDPVEFRPERFTLPGSGRRGRDLRYIPFGSGRRVCPGSNLSIRVVSVMVANLVHWFDWEVVDGSKGGELDMGEGFGMTLYKRQPLVLVP</sequence>
<keyword evidence="14" id="KW-1185">Reference proteome</keyword>
<dbReference type="EMBL" id="AUSU01003818">
    <property type="protein sequence ID" value="EPS66182.1"/>
    <property type="molecule type" value="Genomic_DNA"/>
</dbReference>
<dbReference type="SUPFAM" id="SSF48264">
    <property type="entry name" value="Cytochrome P450"/>
    <property type="match status" value="1"/>
</dbReference>
<dbReference type="PANTHER" id="PTHR47950:SF4">
    <property type="entry name" value="GERANIOL 8-HYDROXYLASE-LIKE"/>
    <property type="match status" value="1"/>
</dbReference>
<dbReference type="GO" id="GO:0020037">
    <property type="term" value="F:heme binding"/>
    <property type="evidence" value="ECO:0007669"/>
    <property type="project" value="InterPro"/>
</dbReference>
<dbReference type="PROSITE" id="PS00086">
    <property type="entry name" value="CYTOCHROME_P450"/>
    <property type="match status" value="1"/>
</dbReference>
<dbReference type="AlphaFoldDB" id="S8E1J4"/>
<evidence type="ECO:0000256" key="1">
    <source>
        <dbReference type="ARBA" id="ARBA00004167"/>
    </source>
</evidence>
<gene>
    <name evidence="13" type="ORF">M569_08594</name>
</gene>
<accession>S8E1J4</accession>
<evidence type="ECO:0000313" key="14">
    <source>
        <dbReference type="Proteomes" id="UP000015453"/>
    </source>
</evidence>
<evidence type="ECO:0000256" key="10">
    <source>
        <dbReference type="ARBA" id="ARBA00023136"/>
    </source>
</evidence>
<dbReference type="PRINTS" id="PR00385">
    <property type="entry name" value="P450"/>
</dbReference>
<keyword evidence="5 11" id="KW-0479">Metal-binding</keyword>
<feature type="binding site" description="axial binding residue" evidence="11">
    <location>
        <position position="384"/>
    </location>
    <ligand>
        <name>heme</name>
        <dbReference type="ChEBI" id="CHEBI:30413"/>
    </ligand>
    <ligandPart>
        <name>Fe</name>
        <dbReference type="ChEBI" id="CHEBI:18248"/>
    </ligandPart>
</feature>
<evidence type="ECO:0000313" key="13">
    <source>
        <dbReference type="EMBL" id="EPS66182.1"/>
    </source>
</evidence>
<keyword evidence="10" id="KW-0472">Membrane</keyword>
<comment type="similarity">
    <text evidence="2 12">Belongs to the cytochrome P450 family.</text>
</comment>
<keyword evidence="9 12" id="KW-0503">Monooxygenase</keyword>
<dbReference type="OrthoDB" id="2789670at2759"/>
<evidence type="ECO:0000256" key="5">
    <source>
        <dbReference type="ARBA" id="ARBA00022723"/>
    </source>
</evidence>
<dbReference type="Pfam" id="PF00067">
    <property type="entry name" value="p450"/>
    <property type="match status" value="2"/>
</dbReference>
<comment type="subcellular location">
    <subcellularLocation>
        <location evidence="1">Membrane</location>
        <topology evidence="1">Single-pass membrane protein</topology>
    </subcellularLocation>
</comment>
<dbReference type="GO" id="GO:0004497">
    <property type="term" value="F:monooxygenase activity"/>
    <property type="evidence" value="ECO:0007669"/>
    <property type="project" value="UniProtKB-KW"/>
</dbReference>
<dbReference type="PRINTS" id="PR00463">
    <property type="entry name" value="EP450I"/>
</dbReference>
<evidence type="ECO:0000256" key="2">
    <source>
        <dbReference type="ARBA" id="ARBA00010617"/>
    </source>
</evidence>
<name>S8E1J4_9LAMI</name>